<dbReference type="AlphaFoldDB" id="A0A1G2Q3N1"/>
<dbReference type="Pfam" id="PF01066">
    <property type="entry name" value="CDP-OH_P_transf"/>
    <property type="match status" value="1"/>
</dbReference>
<gene>
    <name evidence="4" type="ORF">A2388_01590</name>
</gene>
<keyword evidence="3" id="KW-0812">Transmembrane</keyword>
<organism evidence="4 5">
    <name type="scientific">Candidatus Veblenbacteria bacterium RIFOXYB1_FULL_43_13</name>
    <dbReference type="NCBI Taxonomy" id="1802426"/>
    <lineage>
        <taxon>Bacteria</taxon>
        <taxon>Candidatus Vebleniibacteriota</taxon>
    </lineage>
</organism>
<feature type="transmembrane region" description="Helical" evidence="3">
    <location>
        <begin position="165"/>
        <end position="187"/>
    </location>
</feature>
<dbReference type="GO" id="GO:0016780">
    <property type="term" value="F:phosphotransferase activity, for other substituted phosphate groups"/>
    <property type="evidence" value="ECO:0007669"/>
    <property type="project" value="InterPro"/>
</dbReference>
<comment type="similarity">
    <text evidence="2">Belongs to the CDP-alcohol phosphatidyltransferase class-I family.</text>
</comment>
<dbReference type="InterPro" id="IPR043130">
    <property type="entry name" value="CDP-OH_PTrfase_TM_dom"/>
</dbReference>
<dbReference type="GO" id="GO:0008654">
    <property type="term" value="P:phospholipid biosynthetic process"/>
    <property type="evidence" value="ECO:0007669"/>
    <property type="project" value="InterPro"/>
</dbReference>
<dbReference type="EMBL" id="MHTC01000023">
    <property type="protein sequence ID" value="OHA55176.1"/>
    <property type="molecule type" value="Genomic_DNA"/>
</dbReference>
<dbReference type="GO" id="GO:0016020">
    <property type="term" value="C:membrane"/>
    <property type="evidence" value="ECO:0007669"/>
    <property type="project" value="InterPro"/>
</dbReference>
<evidence type="ECO:0000313" key="5">
    <source>
        <dbReference type="Proteomes" id="UP000177575"/>
    </source>
</evidence>
<sequence length="259" mass="29725">MVTFINIYKQLISLTIYLKKLIDRKDDLANTVIDFIEPIFVVPKAWLGNLFVDAVTRSMDRTEKTRGWIRHNVNRFNDLLVGQIPNLLTSYRVYLAYDLLITGPYAPLAYYIDLLVRAIITDYLDGILARRYKAITRWGQVYDPLADKLLALSAIIVFWPHFWIWNVTACLVLESILLLLGLTVYLFPGLSKPNQSKVQLGSNKIGQLKYNVQGIVLLLFVLNNYTSGNWVLIFANLCSLGSIYFHLNPKLKNLNLKNP</sequence>
<dbReference type="Gene3D" id="1.20.120.1760">
    <property type="match status" value="1"/>
</dbReference>
<keyword evidence="3" id="KW-0472">Membrane</keyword>
<dbReference type="PROSITE" id="PS00379">
    <property type="entry name" value="CDP_ALCOHOL_P_TRANSF"/>
    <property type="match status" value="1"/>
</dbReference>
<evidence type="ECO:0000313" key="4">
    <source>
        <dbReference type="EMBL" id="OHA55176.1"/>
    </source>
</evidence>
<evidence type="ECO:0000256" key="2">
    <source>
        <dbReference type="RuleBase" id="RU003750"/>
    </source>
</evidence>
<keyword evidence="1 2" id="KW-0808">Transferase</keyword>
<dbReference type="InterPro" id="IPR048254">
    <property type="entry name" value="CDP_ALCOHOL_P_TRANSF_CS"/>
</dbReference>
<reference evidence="4 5" key="1">
    <citation type="journal article" date="2016" name="Nat. Commun.">
        <title>Thousands of microbial genomes shed light on interconnected biogeochemical processes in an aquifer system.</title>
        <authorList>
            <person name="Anantharaman K."/>
            <person name="Brown C.T."/>
            <person name="Hug L.A."/>
            <person name="Sharon I."/>
            <person name="Castelle C.J."/>
            <person name="Probst A.J."/>
            <person name="Thomas B.C."/>
            <person name="Singh A."/>
            <person name="Wilkins M.J."/>
            <person name="Karaoz U."/>
            <person name="Brodie E.L."/>
            <person name="Williams K.H."/>
            <person name="Hubbard S.S."/>
            <person name="Banfield J.F."/>
        </authorList>
    </citation>
    <scope>NUCLEOTIDE SEQUENCE [LARGE SCALE GENOMIC DNA]</scope>
</reference>
<protein>
    <recommendedName>
        <fullName evidence="6">CDP-alcohol phosphatidyltransferase</fullName>
    </recommendedName>
</protein>
<evidence type="ECO:0000256" key="3">
    <source>
        <dbReference type="SAM" id="Phobius"/>
    </source>
</evidence>
<dbReference type="Proteomes" id="UP000177575">
    <property type="component" value="Unassembled WGS sequence"/>
</dbReference>
<name>A0A1G2Q3N1_9BACT</name>
<comment type="caution">
    <text evidence="4">The sequence shown here is derived from an EMBL/GenBank/DDBJ whole genome shotgun (WGS) entry which is preliminary data.</text>
</comment>
<feature type="transmembrane region" description="Helical" evidence="3">
    <location>
        <begin position="231"/>
        <end position="247"/>
    </location>
</feature>
<dbReference type="InterPro" id="IPR000462">
    <property type="entry name" value="CDP-OH_P_trans"/>
</dbReference>
<accession>A0A1G2Q3N1</accession>
<keyword evidence="3" id="KW-1133">Transmembrane helix</keyword>
<evidence type="ECO:0008006" key="6">
    <source>
        <dbReference type="Google" id="ProtNLM"/>
    </source>
</evidence>
<proteinExistence type="inferred from homology"/>
<evidence type="ECO:0000256" key="1">
    <source>
        <dbReference type="ARBA" id="ARBA00022679"/>
    </source>
</evidence>